<dbReference type="Proteomes" id="UP000652219">
    <property type="component" value="Unassembled WGS sequence"/>
</dbReference>
<evidence type="ECO:0000313" key="2">
    <source>
        <dbReference type="Proteomes" id="UP000652219"/>
    </source>
</evidence>
<comment type="caution">
    <text evidence="1">The sequence shown here is derived from an EMBL/GenBank/DDBJ whole genome shotgun (WGS) entry which is preliminary data.</text>
</comment>
<dbReference type="EMBL" id="WIGN01000242">
    <property type="protein sequence ID" value="KAF6803290.1"/>
    <property type="molecule type" value="Genomic_DNA"/>
</dbReference>
<dbReference type="AlphaFoldDB" id="A0A8H6IYS8"/>
<reference evidence="1 2" key="1">
    <citation type="journal article" date="2020" name="Phytopathology">
        <title>Genome Sequence Resources of Colletotrichum truncatum, C. plurivorum, C. musicola, and C. sojae: Four Species Pathogenic to Soybean (Glycine max).</title>
        <authorList>
            <person name="Rogerio F."/>
            <person name="Boufleur T.R."/>
            <person name="Ciampi-Guillardi M."/>
            <person name="Sukno S.A."/>
            <person name="Thon M.R."/>
            <person name="Massola Junior N.S."/>
            <person name="Baroncelli R."/>
        </authorList>
    </citation>
    <scope>NUCLEOTIDE SEQUENCE [LARGE SCALE GENOMIC DNA]</scope>
    <source>
        <strain evidence="1 2">LFN0009</strain>
    </source>
</reference>
<gene>
    <name evidence="1" type="ORF">CSOJ01_10991</name>
</gene>
<proteinExistence type="predicted"/>
<protein>
    <submittedName>
        <fullName evidence="1">Uncharacterized protein</fullName>
    </submittedName>
</protein>
<organism evidence="1 2">
    <name type="scientific">Colletotrichum sojae</name>
    <dbReference type="NCBI Taxonomy" id="2175907"/>
    <lineage>
        <taxon>Eukaryota</taxon>
        <taxon>Fungi</taxon>
        <taxon>Dikarya</taxon>
        <taxon>Ascomycota</taxon>
        <taxon>Pezizomycotina</taxon>
        <taxon>Sordariomycetes</taxon>
        <taxon>Hypocreomycetidae</taxon>
        <taxon>Glomerellales</taxon>
        <taxon>Glomerellaceae</taxon>
        <taxon>Colletotrichum</taxon>
        <taxon>Colletotrichum orchidearum species complex</taxon>
    </lineage>
</organism>
<name>A0A8H6IYS8_9PEZI</name>
<accession>A0A8H6IYS8</accession>
<evidence type="ECO:0000313" key="1">
    <source>
        <dbReference type="EMBL" id="KAF6803290.1"/>
    </source>
</evidence>
<sequence length="157" mass="17420">MLNTPVEYHYWSLLQSTKQDQHTDSLLASFWAHPWDTKDFSRLVRASAILDSIEVELGRNAEAMGVGSPTQILSSGEAGAWKSLQRSARLLRSGVDSILQTYMQVISVGQRLSANQQARQVGHLTSLATIFIHMSFVAAVFSMGGEFAAGEIRFWVF</sequence>
<keyword evidence="2" id="KW-1185">Reference proteome</keyword>